<evidence type="ECO:0000256" key="2">
    <source>
        <dbReference type="ARBA" id="ARBA00022448"/>
    </source>
</evidence>
<dbReference type="Proteomes" id="UP000027778">
    <property type="component" value="Unassembled WGS sequence"/>
</dbReference>
<dbReference type="InterPro" id="IPR000060">
    <property type="entry name" value="BCCT_transptr"/>
</dbReference>
<dbReference type="GO" id="GO:0005886">
    <property type="term" value="C:plasma membrane"/>
    <property type="evidence" value="ECO:0007669"/>
    <property type="project" value="UniProtKB-SubCell"/>
</dbReference>
<dbReference type="AlphaFoldDB" id="A0A073KG94"/>
<keyword evidence="6 7" id="KW-0472">Membrane</keyword>
<dbReference type="EMBL" id="JOTM01000002">
    <property type="protein sequence ID" value="KEK25610.1"/>
    <property type="molecule type" value="Genomic_DNA"/>
</dbReference>
<evidence type="ECO:0000313" key="9">
    <source>
        <dbReference type="Proteomes" id="UP000027778"/>
    </source>
</evidence>
<accession>A0A073KG94</accession>
<evidence type="ECO:0000256" key="5">
    <source>
        <dbReference type="ARBA" id="ARBA00022989"/>
    </source>
</evidence>
<feature type="transmembrane region" description="Helical" evidence="7">
    <location>
        <begin position="38"/>
        <end position="60"/>
    </location>
</feature>
<dbReference type="STRING" id="574375.AZF08_05945"/>
<keyword evidence="4 7" id="KW-0812">Transmembrane</keyword>
<name>A0A073KG94_9BACI</name>
<protein>
    <submittedName>
        <fullName evidence="8">Uncharacterized protein</fullName>
    </submittedName>
</protein>
<organism evidence="8 9">
    <name type="scientific">Bacillus gaemokensis</name>
    <dbReference type="NCBI Taxonomy" id="574375"/>
    <lineage>
        <taxon>Bacteria</taxon>
        <taxon>Bacillati</taxon>
        <taxon>Bacillota</taxon>
        <taxon>Bacilli</taxon>
        <taxon>Bacillales</taxon>
        <taxon>Bacillaceae</taxon>
        <taxon>Bacillus</taxon>
        <taxon>Bacillus cereus group</taxon>
    </lineage>
</organism>
<keyword evidence="9" id="KW-1185">Reference proteome</keyword>
<evidence type="ECO:0000256" key="7">
    <source>
        <dbReference type="SAM" id="Phobius"/>
    </source>
</evidence>
<comment type="caution">
    <text evidence="8">The sequence shown here is derived from an EMBL/GenBank/DDBJ whole genome shotgun (WGS) entry which is preliminary data.</text>
</comment>
<keyword evidence="3" id="KW-1003">Cell membrane</keyword>
<dbReference type="Pfam" id="PF02028">
    <property type="entry name" value="BCCT"/>
    <property type="match status" value="1"/>
</dbReference>
<evidence type="ECO:0000313" key="8">
    <source>
        <dbReference type="EMBL" id="KEK25610.1"/>
    </source>
</evidence>
<keyword evidence="5 7" id="KW-1133">Transmembrane helix</keyword>
<reference evidence="8 9" key="1">
    <citation type="submission" date="2014-06" db="EMBL/GenBank/DDBJ databases">
        <title>Draft genome sequence of Bacillus gaemokensis JCM 15801 (MCCC 1A00707).</title>
        <authorList>
            <person name="Lai Q."/>
            <person name="Liu Y."/>
            <person name="Shao Z."/>
        </authorList>
    </citation>
    <scope>NUCLEOTIDE SEQUENCE [LARGE SCALE GENOMIC DNA]</scope>
    <source>
        <strain evidence="8 9">JCM 15801</strain>
    </source>
</reference>
<keyword evidence="2" id="KW-0813">Transport</keyword>
<sequence length="62" mass="6461">MAVTGEGDPRISLRIFWSLIMGAVAAILLYIGEGSINALQSFIVVTVVTCIHAIVTGALVST</sequence>
<dbReference type="eggNOG" id="COG1292">
    <property type="taxonomic scope" value="Bacteria"/>
</dbReference>
<gene>
    <name evidence="8" type="ORF">BAGA_13450</name>
</gene>
<comment type="subcellular location">
    <subcellularLocation>
        <location evidence="1">Cell membrane</location>
        <topology evidence="1">Multi-pass membrane protein</topology>
    </subcellularLocation>
</comment>
<feature type="transmembrane region" description="Helical" evidence="7">
    <location>
        <begin position="12"/>
        <end position="32"/>
    </location>
</feature>
<evidence type="ECO:0000256" key="3">
    <source>
        <dbReference type="ARBA" id="ARBA00022475"/>
    </source>
</evidence>
<evidence type="ECO:0000256" key="1">
    <source>
        <dbReference type="ARBA" id="ARBA00004651"/>
    </source>
</evidence>
<dbReference type="GO" id="GO:0022857">
    <property type="term" value="F:transmembrane transporter activity"/>
    <property type="evidence" value="ECO:0007669"/>
    <property type="project" value="InterPro"/>
</dbReference>
<evidence type="ECO:0000256" key="6">
    <source>
        <dbReference type="ARBA" id="ARBA00023136"/>
    </source>
</evidence>
<proteinExistence type="predicted"/>
<evidence type="ECO:0000256" key="4">
    <source>
        <dbReference type="ARBA" id="ARBA00022692"/>
    </source>
</evidence>